<dbReference type="EMBL" id="WBMT01000031">
    <property type="protein sequence ID" value="KAB2340198.1"/>
    <property type="molecule type" value="Genomic_DNA"/>
</dbReference>
<dbReference type="Proteomes" id="UP000468735">
    <property type="component" value="Unassembled WGS sequence"/>
</dbReference>
<dbReference type="Gene3D" id="2.60.420.10">
    <property type="entry name" value="Maltose phosphorylase, domain 3"/>
    <property type="match status" value="1"/>
</dbReference>
<dbReference type="InterPro" id="IPR035396">
    <property type="entry name" value="Bac_rhamnosid6H"/>
</dbReference>
<keyword evidence="4" id="KW-0732">Signal</keyword>
<dbReference type="InterPro" id="IPR012341">
    <property type="entry name" value="6hp_glycosidase-like_sf"/>
</dbReference>
<dbReference type="Gene3D" id="2.60.40.10">
    <property type="entry name" value="Immunoglobulins"/>
    <property type="match status" value="2"/>
</dbReference>
<comment type="catalytic activity">
    <reaction evidence="1">
        <text>Hydrolysis of terminal non-reducing alpha-L-rhamnose residues in alpha-L-rhamnosides.</text>
        <dbReference type="EC" id="3.2.1.40"/>
    </reaction>
</comment>
<feature type="domain" description="Alpha-L-rhamnosidase concanavalin-like" evidence="5">
    <location>
        <begin position="541"/>
        <end position="638"/>
    </location>
</feature>
<dbReference type="Pfam" id="PF05592">
    <property type="entry name" value="Bac_rhamnosid"/>
    <property type="match status" value="1"/>
</dbReference>
<organism evidence="10 11">
    <name type="scientific">Actinomadura rudentiformis</name>
    <dbReference type="NCBI Taxonomy" id="359158"/>
    <lineage>
        <taxon>Bacteria</taxon>
        <taxon>Bacillati</taxon>
        <taxon>Actinomycetota</taxon>
        <taxon>Actinomycetes</taxon>
        <taxon>Streptosporangiales</taxon>
        <taxon>Thermomonosporaceae</taxon>
        <taxon>Actinomadura</taxon>
    </lineage>
</organism>
<proteinExistence type="predicted"/>
<dbReference type="InterPro" id="IPR013737">
    <property type="entry name" value="Bac_rhamnosid_N"/>
</dbReference>
<dbReference type="PANTHER" id="PTHR33307:SF6">
    <property type="entry name" value="ALPHA-RHAMNOSIDASE (EUROFUNG)-RELATED"/>
    <property type="match status" value="1"/>
</dbReference>
<dbReference type="Gene3D" id="2.60.120.560">
    <property type="entry name" value="Exo-inulinase, domain 1"/>
    <property type="match status" value="1"/>
</dbReference>
<evidence type="ECO:0000259" key="8">
    <source>
        <dbReference type="Pfam" id="PF17389"/>
    </source>
</evidence>
<dbReference type="PANTHER" id="PTHR33307">
    <property type="entry name" value="ALPHA-RHAMNOSIDASE (EUROFUNG)"/>
    <property type="match status" value="1"/>
</dbReference>
<dbReference type="Pfam" id="PF10633">
    <property type="entry name" value="NPCBM_assoc"/>
    <property type="match status" value="1"/>
</dbReference>
<dbReference type="InterPro" id="IPR018905">
    <property type="entry name" value="A-galactase_NEW3"/>
</dbReference>
<dbReference type="Pfam" id="PF17390">
    <property type="entry name" value="Bac_rhamnosid_C"/>
    <property type="match status" value="1"/>
</dbReference>
<dbReference type="InterPro" id="IPR013783">
    <property type="entry name" value="Ig-like_fold"/>
</dbReference>
<evidence type="ECO:0000256" key="2">
    <source>
        <dbReference type="ARBA" id="ARBA00012652"/>
    </source>
</evidence>
<evidence type="ECO:0000259" key="9">
    <source>
        <dbReference type="Pfam" id="PF17390"/>
    </source>
</evidence>
<feature type="domain" description="Alpha-L-rhamnosidase C-terminal" evidence="9">
    <location>
        <begin position="987"/>
        <end position="1058"/>
    </location>
</feature>
<evidence type="ECO:0000259" key="5">
    <source>
        <dbReference type="Pfam" id="PF05592"/>
    </source>
</evidence>
<sequence>MSIHVPLRRFRRAGVRRRLAALVAALAVCLGGLPVPAPVAAGAQAAAPIAVGGLTTNGRVDPLGIPGQNPVFGWMSTSSRRGVTQSAYEVQVGSSPGASDVWRPGRVASDRQVNVTYDGPALSSGTRYHWRVRVWDGQGSASAWSAPAWFETGLLSAGDWGSAAWIGKPAPSYENWTDYSATLSFKLTNTAFGTFLRAQNATNAYMWQINVGTTSSDIPRLVPHLRVNGNYSVLGAVDLRPFGFTRDALLKGTHTVTYTVSGTTIKTTLDDVVVDTRTMTNFGHGRVGVRTHGAESVTVSSFKVTKPDGTVLADPDFTANPFNGGSFSDRQVTVTGTTDAFLLGPDENGPLLRTGFRTDPGKTVKSARVYASAHGVYELSLNGRKVGDQFLAPGYTEYAKRIQSQTYDVTGLVREGGNGLGAKLGDGWWAGKIGLEGKGQYGHDLALVARLKITYGDGSVQWVDTGSDWRWAPGPFVATDNQLGETYAARFEQPGWDGAGFDASSWRPVAIRPSDTAKLSPQPDEPVRQTAVLDTVKVTRPSSGVTIYDLGQNMVGVPRVTLTGKAGETVRLRHAEVLNRDGTMYTANLRAALATDYYTFAKDGTITYQPTFTQHGFRYIEITGLSQAPEAADVKGVVWGSDLPSTGTLRTSNAMLNQLVSNVSWGARGNFLSIPTDTPARDERLGWTGDISIFAPTASYLSDMRAFLGKWMTDVRDEQKGNGSIPAVVPASNGVFEDSGVGWEDATITVPHALWRAYGDAQVVRDNYETMRKFFAYARASAGADNLETGRTTFFTADWLHLDDPSNQGVLGTAIWAQDVRMMAEMAQAVGRGDEAKEYADLYQAVRRSFTDAYVAQDGTVLGNSQAGYALALGMGLVTDPTRKQKAGQKYVAKLAQADNHLRTGFIGTPWLLPALTNIGRADLAYTLLLKEDYPSWGYEIRNGATTIWERWNSIQPDGSFGPVDMNSFNHYAYGAVADWMFQNIGGLSALAPGYKRSRIAPAIGGGLTQGSGRLTTVYGPLSSTWSTSDGDLDLKVTVPVNTIAEVHVPAKTRWAVTEGGRPATDAPGLRFLRMEGGAAVFEVGSGSYAFGVDPVLGGLGNGADAVKELSDLVAKFNAPGAPAAREWTRQAQASVSAARNAHVAGDEKDTARGVHRALARLGDLSRWTAFQVSKGHLSAADGKAVDALHSRIEADLSAVSGLVLGASATIEMPVGEWFPGSTIPVAIAVRNAGKRNLTSLAATLKAASGWQVSEAGDNPALVKPGETARLRYNVRVPKDAEPGPAQLEGTVGYDYRKGTAKLPVGASVAVAAPVVVTSVSLSPAKTGPGGVLTASIQLTNRTENAVTRSLGIQVPSGWTAPSRQSHEIAAKATVTVPVKIDVPLAVTQGDATIVAATGALPEERGTATTTVELVNPPANPVDSVDLGNATSETAHALTASASSGTNTEAGLTRRYTDNGASNGWFEVDLKVPAGRAFVIRAVETYNMAQLKTYDVTLDGHLQVQRRFQRTAGESGTVTYQFVVQPSADTADGQVRIRFQDVPGDFDPSIADIWSVPLN</sequence>
<dbReference type="Pfam" id="PF17389">
    <property type="entry name" value="Bac_rhamnosid6H"/>
    <property type="match status" value="1"/>
</dbReference>
<dbReference type="InterPro" id="IPR035398">
    <property type="entry name" value="Bac_rhamnosid_C"/>
</dbReference>
<feature type="chain" id="PRO_5039622058" description="alpha-L-rhamnosidase" evidence="4">
    <location>
        <begin position="38"/>
        <end position="1559"/>
    </location>
</feature>
<dbReference type="EC" id="3.2.1.40" evidence="2"/>
<evidence type="ECO:0000313" key="10">
    <source>
        <dbReference type="EMBL" id="KAB2340198.1"/>
    </source>
</evidence>
<dbReference type="Pfam" id="PF25788">
    <property type="entry name" value="Ig_Rha78A_N"/>
    <property type="match status" value="1"/>
</dbReference>
<dbReference type="Pfam" id="PF08531">
    <property type="entry name" value="Bac_rhamnosid_N"/>
    <property type="match status" value="1"/>
</dbReference>
<evidence type="ECO:0000256" key="4">
    <source>
        <dbReference type="SAM" id="SignalP"/>
    </source>
</evidence>
<dbReference type="GO" id="GO:0030596">
    <property type="term" value="F:alpha-L-rhamnosidase activity"/>
    <property type="evidence" value="ECO:0007669"/>
    <property type="project" value="UniProtKB-EC"/>
</dbReference>
<dbReference type="Gene3D" id="1.50.10.10">
    <property type="match status" value="1"/>
</dbReference>
<dbReference type="GO" id="GO:0005975">
    <property type="term" value="P:carbohydrate metabolic process"/>
    <property type="evidence" value="ECO:0007669"/>
    <property type="project" value="InterPro"/>
</dbReference>
<dbReference type="SUPFAM" id="SSF48208">
    <property type="entry name" value="Six-hairpin glycosidases"/>
    <property type="match status" value="1"/>
</dbReference>
<evidence type="ECO:0000256" key="1">
    <source>
        <dbReference type="ARBA" id="ARBA00001445"/>
    </source>
</evidence>
<feature type="domain" description="Bacterial alpha-L-rhamnosidase N-terminal" evidence="6">
    <location>
        <begin position="362"/>
        <end position="530"/>
    </location>
</feature>
<accession>A0A6H9Y870</accession>
<dbReference type="InterPro" id="IPR016007">
    <property type="entry name" value="Alpha_rhamnosid"/>
</dbReference>
<comment type="caution">
    <text evidence="10">The sequence shown here is derived from an EMBL/GenBank/DDBJ whole genome shotgun (WGS) entry which is preliminary data.</text>
</comment>
<feature type="domain" description="Alpha-L-rhamnosidase six-hairpin glycosidase" evidence="8">
    <location>
        <begin position="645"/>
        <end position="985"/>
    </location>
</feature>
<dbReference type="Gene3D" id="2.60.120.260">
    <property type="entry name" value="Galactose-binding domain-like"/>
    <property type="match status" value="2"/>
</dbReference>
<name>A0A6H9Y870_9ACTN</name>
<evidence type="ECO:0000256" key="3">
    <source>
        <dbReference type="ARBA" id="ARBA00022801"/>
    </source>
</evidence>
<dbReference type="InterPro" id="IPR008928">
    <property type="entry name" value="6-hairpin_glycosidase_sf"/>
</dbReference>
<feature type="signal peptide" evidence="4">
    <location>
        <begin position="1"/>
        <end position="37"/>
    </location>
</feature>
<feature type="domain" description="Alpha-galactosidase NEW3" evidence="7">
    <location>
        <begin position="1220"/>
        <end position="1292"/>
    </location>
</feature>
<dbReference type="OrthoDB" id="9761045at2"/>
<gene>
    <name evidence="10" type="ORF">F8566_45905</name>
</gene>
<reference evidence="10 11" key="1">
    <citation type="submission" date="2019-09" db="EMBL/GenBank/DDBJ databases">
        <title>Actinomadura physcomitrii sp. nov., a novel actinomycete isolated from moss [Physcomitrium sphaericum (Ludw) Fuernr].</title>
        <authorList>
            <person name="Zhuang X."/>
            <person name="Liu C."/>
        </authorList>
    </citation>
    <scope>NUCLEOTIDE SEQUENCE [LARGE SCALE GENOMIC DNA]</scope>
    <source>
        <strain evidence="10 11">HMC1</strain>
    </source>
</reference>
<protein>
    <recommendedName>
        <fullName evidence="2">alpha-L-rhamnosidase</fullName>
        <ecNumber evidence="2">3.2.1.40</ecNumber>
    </recommendedName>
</protein>
<keyword evidence="3" id="KW-0378">Hydrolase</keyword>
<dbReference type="InterPro" id="IPR008902">
    <property type="entry name" value="Rhamnosid_concanavalin"/>
</dbReference>
<keyword evidence="11" id="KW-1185">Reference proteome</keyword>
<evidence type="ECO:0000259" key="6">
    <source>
        <dbReference type="Pfam" id="PF08531"/>
    </source>
</evidence>
<evidence type="ECO:0000259" key="7">
    <source>
        <dbReference type="Pfam" id="PF10633"/>
    </source>
</evidence>
<evidence type="ECO:0000313" key="11">
    <source>
        <dbReference type="Proteomes" id="UP000468735"/>
    </source>
</evidence>